<evidence type="ECO:0000256" key="3">
    <source>
        <dbReference type="ARBA" id="ARBA00022490"/>
    </source>
</evidence>
<dbReference type="PANTHER" id="PTHR33059">
    <property type="entry name" value="FCS-LIKE ZINC FINGER 5"/>
    <property type="match status" value="1"/>
</dbReference>
<dbReference type="GO" id="GO:0008270">
    <property type="term" value="F:zinc ion binding"/>
    <property type="evidence" value="ECO:0007669"/>
    <property type="project" value="UniProtKB-KW"/>
</dbReference>
<feature type="region of interest" description="Disordered" evidence="7">
    <location>
        <begin position="127"/>
        <end position="155"/>
    </location>
</feature>
<name>A0AAV6L4Q9_9ERIC</name>
<evidence type="ECO:0000256" key="5">
    <source>
        <dbReference type="ARBA" id="ARBA00022771"/>
    </source>
</evidence>
<dbReference type="Pfam" id="PF04570">
    <property type="entry name" value="zf-FLZ"/>
    <property type="match status" value="1"/>
</dbReference>
<evidence type="ECO:0000259" key="8">
    <source>
        <dbReference type="PROSITE" id="PS51795"/>
    </source>
</evidence>
<evidence type="ECO:0000256" key="7">
    <source>
        <dbReference type="SAM" id="MobiDB-lite"/>
    </source>
</evidence>
<feature type="domain" description="FLZ-type" evidence="8">
    <location>
        <begin position="76"/>
        <end position="120"/>
    </location>
</feature>
<keyword evidence="3" id="KW-0963">Cytoplasm</keyword>
<dbReference type="Proteomes" id="UP000823749">
    <property type="component" value="Chromosome 2"/>
</dbReference>
<feature type="region of interest" description="Disordered" evidence="7">
    <location>
        <begin position="34"/>
        <end position="61"/>
    </location>
</feature>
<evidence type="ECO:0000256" key="2">
    <source>
        <dbReference type="ARBA" id="ARBA00009374"/>
    </source>
</evidence>
<dbReference type="GO" id="GO:0005737">
    <property type="term" value="C:cytoplasm"/>
    <property type="evidence" value="ECO:0007669"/>
    <property type="project" value="UniProtKB-SubCell"/>
</dbReference>
<dbReference type="InterPro" id="IPR007650">
    <property type="entry name" value="Zf-FLZ_dom"/>
</dbReference>
<evidence type="ECO:0000256" key="6">
    <source>
        <dbReference type="PROSITE-ProRule" id="PRU01131"/>
    </source>
</evidence>
<keyword evidence="4" id="KW-0479">Metal-binding</keyword>
<accession>A0AAV6L4Q9</accession>
<feature type="compositionally biased region" description="Pro residues" evidence="7">
    <location>
        <begin position="40"/>
        <end position="51"/>
    </location>
</feature>
<evidence type="ECO:0000256" key="1">
    <source>
        <dbReference type="ARBA" id="ARBA00004496"/>
    </source>
</evidence>
<keyword evidence="10" id="KW-1185">Reference proteome</keyword>
<protein>
    <recommendedName>
        <fullName evidence="8">FLZ-type domain-containing protein</fullName>
    </recommendedName>
</protein>
<organism evidence="9 10">
    <name type="scientific">Rhododendron griersonianum</name>
    <dbReference type="NCBI Taxonomy" id="479676"/>
    <lineage>
        <taxon>Eukaryota</taxon>
        <taxon>Viridiplantae</taxon>
        <taxon>Streptophyta</taxon>
        <taxon>Embryophyta</taxon>
        <taxon>Tracheophyta</taxon>
        <taxon>Spermatophyta</taxon>
        <taxon>Magnoliopsida</taxon>
        <taxon>eudicotyledons</taxon>
        <taxon>Gunneridae</taxon>
        <taxon>Pentapetalae</taxon>
        <taxon>asterids</taxon>
        <taxon>Ericales</taxon>
        <taxon>Ericaceae</taxon>
        <taxon>Ericoideae</taxon>
        <taxon>Rhodoreae</taxon>
        <taxon>Rhododendron</taxon>
    </lineage>
</organism>
<comment type="subcellular location">
    <subcellularLocation>
        <location evidence="1">Cytoplasm</location>
    </subcellularLocation>
</comment>
<evidence type="ECO:0000313" key="10">
    <source>
        <dbReference type="Proteomes" id="UP000823749"/>
    </source>
</evidence>
<keyword evidence="5" id="KW-0862">Zinc</keyword>
<dbReference type="AlphaFoldDB" id="A0AAV6L4Q9"/>
<gene>
    <name evidence="9" type="ORF">RHGRI_003241</name>
</gene>
<dbReference type="PANTHER" id="PTHR33059:SF84">
    <property type="entry name" value="FCS-LIKE ZINC FINGER 15"/>
    <property type="match status" value="1"/>
</dbReference>
<dbReference type="EMBL" id="JACTNZ010000002">
    <property type="protein sequence ID" value="KAG5559881.1"/>
    <property type="molecule type" value="Genomic_DNA"/>
</dbReference>
<proteinExistence type="inferred from homology"/>
<feature type="compositionally biased region" description="Low complexity" evidence="7">
    <location>
        <begin position="128"/>
        <end position="141"/>
    </location>
</feature>
<evidence type="ECO:0000313" key="9">
    <source>
        <dbReference type="EMBL" id="KAG5559881.1"/>
    </source>
</evidence>
<dbReference type="PROSITE" id="PS51795">
    <property type="entry name" value="ZF_FLZ"/>
    <property type="match status" value="1"/>
</dbReference>
<reference evidence="9" key="1">
    <citation type="submission" date="2020-08" db="EMBL/GenBank/DDBJ databases">
        <title>Plant Genome Project.</title>
        <authorList>
            <person name="Zhang R.-G."/>
        </authorList>
    </citation>
    <scope>NUCLEOTIDE SEQUENCE</scope>
    <source>
        <strain evidence="9">WSP0</strain>
        <tissue evidence="9">Leaf</tissue>
    </source>
</reference>
<keyword evidence="5" id="KW-0863">Zinc-finger</keyword>
<comment type="similarity">
    <text evidence="2">Belongs to the FLZ family.</text>
</comment>
<evidence type="ECO:0000256" key="4">
    <source>
        <dbReference type="ARBA" id="ARBA00022723"/>
    </source>
</evidence>
<comment type="caution">
    <text evidence="9">The sequence shown here is derived from an EMBL/GenBank/DDBJ whole genome shotgun (WGS) entry which is preliminary data.</text>
</comment>
<feature type="zinc finger region" description="FLZ-type" evidence="6">
    <location>
        <begin position="76"/>
        <end position="120"/>
    </location>
</feature>
<sequence>MVGLGVVLDSSTTKGSSNKPPHVIIVVNKANMIKPSSPSSAPPPPPSPQPNHPDFSHWKSPSDHQVVTAAAAAGGSFLDRCFLCQQKLLPGKDIFMYKGDKAFCSKECRCRQIFIDDNYFPLASMKQPPTSSSYSSSPSSPNRKRIKNQANGFAY</sequence>